<proteinExistence type="inferred from homology"/>
<dbReference type="STRING" id="75913.A0A0K0FHT7"/>
<keyword evidence="3 9" id="KW-0812">Transmembrane</keyword>
<dbReference type="Proteomes" id="UP000035680">
    <property type="component" value="Unassembled WGS sequence"/>
</dbReference>
<evidence type="ECO:0000256" key="7">
    <source>
        <dbReference type="ARBA" id="ARBA00049458"/>
    </source>
</evidence>
<feature type="transmembrane region" description="Helical" evidence="9">
    <location>
        <begin position="30"/>
        <end position="49"/>
    </location>
</feature>
<evidence type="ECO:0000256" key="3">
    <source>
        <dbReference type="ARBA" id="ARBA00022692"/>
    </source>
</evidence>
<dbReference type="Pfam" id="PF07947">
    <property type="entry name" value="YhhN"/>
    <property type="match status" value="1"/>
</dbReference>
<reference evidence="11" key="2">
    <citation type="submission" date="2015-08" db="UniProtKB">
        <authorList>
            <consortium name="WormBaseParasite"/>
        </authorList>
    </citation>
    <scope>IDENTIFICATION</scope>
</reference>
<evidence type="ECO:0000256" key="8">
    <source>
        <dbReference type="ARBA" id="ARBA00049560"/>
    </source>
</evidence>
<evidence type="ECO:0000256" key="6">
    <source>
        <dbReference type="ARBA" id="ARBA00035673"/>
    </source>
</evidence>
<keyword evidence="5 9" id="KW-0472">Membrane</keyword>
<keyword evidence="10" id="KW-1185">Reference proteome</keyword>
<evidence type="ECO:0000256" key="9">
    <source>
        <dbReference type="SAM" id="Phobius"/>
    </source>
</evidence>
<feature type="transmembrane region" description="Helical" evidence="9">
    <location>
        <begin position="115"/>
        <end position="133"/>
    </location>
</feature>
<evidence type="ECO:0000256" key="5">
    <source>
        <dbReference type="ARBA" id="ARBA00023136"/>
    </source>
</evidence>
<name>A0A0K0FHT7_STRVS</name>
<sequence>MLPLSIFIVYGTLIAYFAVSTDGFTYEPTSIYCFKKCLPILSLAMMVLAGMTKIKKKHRNTHILAILFGALGDFLIAFLSNGLHAIIYGAVAFGIGHLLYMKTFFSKIKHLHKGLSLMTTIAIFGINYIILFPNFNNEPISTLIMAVYSFILALCFLGAGSQYFEGSVQYERGQKFQLLRFIGFSLFLASDFCLLLANKGHRYSFSEAFIMLTYYGAQLFITSAMHHEEMLKGK</sequence>
<feature type="transmembrane region" description="Helical" evidence="9">
    <location>
        <begin position="178"/>
        <end position="197"/>
    </location>
</feature>
<protein>
    <recommendedName>
        <fullName evidence="6">lysoplasmalogenase</fullName>
        <ecNumber evidence="6">3.3.2.2</ecNumber>
    </recommendedName>
</protein>
<evidence type="ECO:0000256" key="4">
    <source>
        <dbReference type="ARBA" id="ARBA00022989"/>
    </source>
</evidence>
<dbReference type="AlphaFoldDB" id="A0A0K0FHT7"/>
<dbReference type="WBParaSite" id="SVE_0845200.1">
    <property type="protein sequence ID" value="SVE_0845200.1"/>
    <property type="gene ID" value="SVE_0845200"/>
</dbReference>
<feature type="transmembrane region" description="Helical" evidence="9">
    <location>
        <begin position="139"/>
        <end position="157"/>
    </location>
</feature>
<dbReference type="InterPro" id="IPR012506">
    <property type="entry name" value="TMEM86B-like"/>
</dbReference>
<feature type="transmembrane region" description="Helical" evidence="9">
    <location>
        <begin position="85"/>
        <end position="103"/>
    </location>
</feature>
<accession>A0A0K0FHT7</accession>
<comment type="subcellular location">
    <subcellularLocation>
        <location evidence="1">Membrane</location>
        <topology evidence="1">Multi-pass membrane protein</topology>
    </subcellularLocation>
</comment>
<dbReference type="GO" id="GO:0016020">
    <property type="term" value="C:membrane"/>
    <property type="evidence" value="ECO:0007669"/>
    <property type="project" value="UniProtKB-SubCell"/>
</dbReference>
<feature type="transmembrane region" description="Helical" evidence="9">
    <location>
        <begin position="61"/>
        <end position="79"/>
    </location>
</feature>
<evidence type="ECO:0000313" key="11">
    <source>
        <dbReference type="WBParaSite" id="SVE_0845200.1"/>
    </source>
</evidence>
<evidence type="ECO:0000313" key="10">
    <source>
        <dbReference type="Proteomes" id="UP000035680"/>
    </source>
</evidence>
<dbReference type="PANTHER" id="PTHR31885:SF6">
    <property type="entry name" value="GH04784P"/>
    <property type="match status" value="1"/>
</dbReference>
<reference evidence="10" key="1">
    <citation type="submission" date="2014-07" db="EMBL/GenBank/DDBJ databases">
        <authorList>
            <person name="Martin A.A"/>
            <person name="De Silva N."/>
        </authorList>
    </citation>
    <scope>NUCLEOTIDE SEQUENCE</scope>
</reference>
<dbReference type="GO" id="GO:0047408">
    <property type="term" value="F:alkenylglycerophosphocholine hydrolase activity"/>
    <property type="evidence" value="ECO:0007669"/>
    <property type="project" value="UniProtKB-EC"/>
</dbReference>
<dbReference type="EC" id="3.3.2.2" evidence="6"/>
<dbReference type="PANTHER" id="PTHR31885">
    <property type="entry name" value="GH04784P"/>
    <property type="match status" value="1"/>
</dbReference>
<evidence type="ECO:0000256" key="2">
    <source>
        <dbReference type="ARBA" id="ARBA00007375"/>
    </source>
</evidence>
<comment type="catalytic activity">
    <reaction evidence="8">
        <text>a 1-O-(1Z-alkenyl)-sn-glycero-3-phosphocholine + H2O = a 2,3-saturated aldehyde + sn-glycerol 3-phosphocholine</text>
        <dbReference type="Rhea" id="RHEA:22544"/>
        <dbReference type="ChEBI" id="CHEBI:15377"/>
        <dbReference type="ChEBI" id="CHEBI:16870"/>
        <dbReference type="ChEBI" id="CHEBI:73359"/>
        <dbReference type="ChEBI" id="CHEBI:77287"/>
        <dbReference type="EC" id="3.3.2.2"/>
    </reaction>
</comment>
<keyword evidence="4 9" id="KW-1133">Transmembrane helix</keyword>
<comment type="catalytic activity">
    <reaction evidence="7">
        <text>a 1-O-(1Z-alkenyl)-sn-glycero-3-phosphoethanolamine + H2O = a 2,3-saturated aldehyde + sn-glycero-3-phosphoethanolamine</text>
        <dbReference type="Rhea" id="RHEA:16905"/>
        <dbReference type="ChEBI" id="CHEBI:15377"/>
        <dbReference type="ChEBI" id="CHEBI:73359"/>
        <dbReference type="ChEBI" id="CHEBI:77288"/>
        <dbReference type="ChEBI" id="CHEBI:143890"/>
        <dbReference type="EC" id="3.3.2.2"/>
    </reaction>
</comment>
<feature type="transmembrane region" description="Helical" evidence="9">
    <location>
        <begin position="203"/>
        <end position="225"/>
    </location>
</feature>
<evidence type="ECO:0000256" key="1">
    <source>
        <dbReference type="ARBA" id="ARBA00004141"/>
    </source>
</evidence>
<organism evidence="10 11">
    <name type="scientific">Strongyloides venezuelensis</name>
    <name type="common">Threadworm</name>
    <dbReference type="NCBI Taxonomy" id="75913"/>
    <lineage>
        <taxon>Eukaryota</taxon>
        <taxon>Metazoa</taxon>
        <taxon>Ecdysozoa</taxon>
        <taxon>Nematoda</taxon>
        <taxon>Chromadorea</taxon>
        <taxon>Rhabditida</taxon>
        <taxon>Tylenchina</taxon>
        <taxon>Panagrolaimomorpha</taxon>
        <taxon>Strongyloidoidea</taxon>
        <taxon>Strongyloididae</taxon>
        <taxon>Strongyloides</taxon>
    </lineage>
</organism>
<comment type="similarity">
    <text evidence="2">Belongs to the TMEM86 family.</text>
</comment>